<dbReference type="Pfam" id="PF03071">
    <property type="entry name" value="GNT-I"/>
    <property type="match status" value="1"/>
</dbReference>
<keyword evidence="12" id="KW-1133">Transmembrane helix</keyword>
<evidence type="ECO:0000256" key="17">
    <source>
        <dbReference type="ARBA" id="ARBA00023319"/>
    </source>
</evidence>
<dbReference type="GO" id="GO:0000139">
    <property type="term" value="C:Golgi membrane"/>
    <property type="evidence" value="ECO:0007669"/>
    <property type="project" value="UniProtKB-SubCell"/>
</dbReference>
<proteinExistence type="inferred from homology"/>
<dbReference type="SUPFAM" id="SSF52058">
    <property type="entry name" value="L domain-like"/>
    <property type="match status" value="1"/>
</dbReference>
<dbReference type="InterPro" id="IPR013783">
    <property type="entry name" value="Ig-like_fold"/>
</dbReference>
<evidence type="ECO:0000256" key="19">
    <source>
        <dbReference type="ARBA" id="ARBA00038949"/>
    </source>
</evidence>
<evidence type="ECO:0000256" key="2">
    <source>
        <dbReference type="ARBA" id="ARBA00004922"/>
    </source>
</evidence>
<dbReference type="SMART" id="SM00369">
    <property type="entry name" value="LRR_TYP"/>
    <property type="match status" value="2"/>
</dbReference>
<keyword evidence="24" id="KW-1185">Reference proteome</keyword>
<dbReference type="InterPro" id="IPR007110">
    <property type="entry name" value="Ig-like_dom"/>
</dbReference>
<dbReference type="Pfam" id="PF07679">
    <property type="entry name" value="I-set"/>
    <property type="match status" value="3"/>
</dbReference>
<evidence type="ECO:0000256" key="15">
    <source>
        <dbReference type="ARBA" id="ARBA00023157"/>
    </source>
</evidence>
<dbReference type="Gene3D" id="2.60.40.10">
    <property type="entry name" value="Immunoglobulins"/>
    <property type="match status" value="3"/>
</dbReference>
<accession>A0A914DSE4</accession>
<feature type="domain" description="Ig-like" evidence="23">
    <location>
        <begin position="339"/>
        <end position="450"/>
    </location>
</feature>
<dbReference type="Gene3D" id="3.80.10.10">
    <property type="entry name" value="Ribonuclease Inhibitor"/>
    <property type="match status" value="1"/>
</dbReference>
<dbReference type="PANTHER" id="PTHR10468">
    <property type="entry name" value="PROTEIN O-LINKED-MANNOSE BETA-1,2-N-ACETYLGLUCOSAMINYLTRANSFERASE 1/ALPHA-1,3-MANNOSYL-GLYCOPROTEIN 2-BETA-N-ACETYLGLUCOSAMINYLTRANSFERASE"/>
    <property type="match status" value="1"/>
</dbReference>
<comment type="subcellular location">
    <subcellularLocation>
        <location evidence="1 22">Golgi apparatus membrane</location>
        <topology evidence="1 22">Single-pass type II membrane protein</topology>
    </subcellularLocation>
</comment>
<evidence type="ECO:0000256" key="10">
    <source>
        <dbReference type="ARBA" id="ARBA00022737"/>
    </source>
</evidence>
<dbReference type="AlphaFoldDB" id="A0A914DSE4"/>
<comment type="catalytic activity">
    <reaction evidence="21 22">
        <text>N(4)-(alpha-D-Man-(1-&gt;3)-[alpha-D-Man-(1-&gt;3)-[alpha-D-Man-(1-&gt;6)]-alpha-D-Man-(1-&gt;6)]-beta-D-Man-(1-&gt;4)-beta-D-GlcNAc-(1-&gt;4)-beta-D-GlcNAc)-L-asparaginyl-[protein] (N-glucan mannose isomer 5A1,2) + UDP-N-acetyl-alpha-D-glucosamine = N(4)-{beta-D-GlcNAc-(1-&gt;2)-alpha-D-Man-(1-&gt;3)-[alpha-D-Man-(1-&gt;3)-[alpha-D-Man-(1-&gt;6)]-alpha-D-Man-(1-&gt;6)]-beta-D-Man-(1-&gt;4)-beta-D-GlcNAc-(1-&gt;4)-beta-D-GlcNAc}-L-asparaginyl-[protein] + UDP + H(+)</text>
        <dbReference type="Rhea" id="RHEA:11456"/>
        <dbReference type="Rhea" id="RHEA-COMP:14367"/>
        <dbReference type="Rhea" id="RHEA-COMP:14368"/>
        <dbReference type="ChEBI" id="CHEBI:15378"/>
        <dbReference type="ChEBI" id="CHEBI:57705"/>
        <dbReference type="ChEBI" id="CHEBI:58223"/>
        <dbReference type="ChEBI" id="CHEBI:59087"/>
        <dbReference type="ChEBI" id="CHEBI:60625"/>
        <dbReference type="EC" id="2.4.1.101"/>
    </reaction>
</comment>
<evidence type="ECO:0000313" key="25">
    <source>
        <dbReference type="WBParaSite" id="ACRNAN_scaffold372.g16904.t1"/>
    </source>
</evidence>
<dbReference type="SMART" id="SM00408">
    <property type="entry name" value="IGc2"/>
    <property type="match status" value="3"/>
</dbReference>
<organism evidence="24 25">
    <name type="scientific">Acrobeloides nanus</name>
    <dbReference type="NCBI Taxonomy" id="290746"/>
    <lineage>
        <taxon>Eukaryota</taxon>
        <taxon>Metazoa</taxon>
        <taxon>Ecdysozoa</taxon>
        <taxon>Nematoda</taxon>
        <taxon>Chromadorea</taxon>
        <taxon>Rhabditida</taxon>
        <taxon>Tylenchina</taxon>
        <taxon>Cephalobomorpha</taxon>
        <taxon>Cephaloboidea</taxon>
        <taxon>Cephalobidae</taxon>
        <taxon>Acrobeloides</taxon>
    </lineage>
</organism>
<keyword evidence="7" id="KW-0812">Transmembrane</keyword>
<keyword evidence="15" id="KW-1015">Disulfide bond</keyword>
<dbReference type="InterPro" id="IPR003598">
    <property type="entry name" value="Ig_sub2"/>
</dbReference>
<keyword evidence="5 22" id="KW-0328">Glycosyltransferase</keyword>
<keyword evidence="14" id="KW-0472">Membrane</keyword>
<dbReference type="InterPro" id="IPR001611">
    <property type="entry name" value="Leu-rich_rpt"/>
</dbReference>
<dbReference type="Gene3D" id="3.90.550.10">
    <property type="entry name" value="Spore Coat Polysaccharide Biosynthesis Protein SpsA, Chain A"/>
    <property type="match status" value="1"/>
</dbReference>
<dbReference type="PROSITE" id="PS51450">
    <property type="entry name" value="LRR"/>
    <property type="match status" value="2"/>
</dbReference>
<comment type="cofactor">
    <cofactor evidence="22">
        <name>Mn(2+)</name>
        <dbReference type="ChEBI" id="CHEBI:29035"/>
    </cofactor>
    <text evidence="22">The cofactor is mostly bound to the substrate.</text>
</comment>
<evidence type="ECO:0000256" key="20">
    <source>
        <dbReference type="ARBA" id="ARBA00041712"/>
    </source>
</evidence>
<dbReference type="PANTHER" id="PTHR10468:SF3">
    <property type="entry name" value="ALPHA-1,3-MANNOSYL-GLYCOPROTEIN 2-BETA-N-ACETYLGLUCOSAMINYLTRANSFERASE"/>
    <property type="match status" value="1"/>
</dbReference>
<evidence type="ECO:0000256" key="14">
    <source>
        <dbReference type="ARBA" id="ARBA00023136"/>
    </source>
</evidence>
<evidence type="ECO:0000256" key="21">
    <source>
        <dbReference type="ARBA" id="ARBA00049421"/>
    </source>
</evidence>
<keyword evidence="4" id="KW-0433">Leucine-rich repeat</keyword>
<dbReference type="SUPFAM" id="SSF53448">
    <property type="entry name" value="Nucleotide-diphospho-sugar transferases"/>
    <property type="match status" value="1"/>
</dbReference>
<dbReference type="InterPro" id="IPR052261">
    <property type="entry name" value="Glycosyltransferase_13"/>
</dbReference>
<evidence type="ECO:0000259" key="23">
    <source>
        <dbReference type="PROSITE" id="PS50835"/>
    </source>
</evidence>
<evidence type="ECO:0000256" key="6">
    <source>
        <dbReference type="ARBA" id="ARBA00022679"/>
    </source>
</evidence>
<evidence type="ECO:0000256" key="1">
    <source>
        <dbReference type="ARBA" id="ARBA00004323"/>
    </source>
</evidence>
<evidence type="ECO:0000256" key="9">
    <source>
        <dbReference type="ARBA" id="ARBA00022729"/>
    </source>
</evidence>
<dbReference type="GO" id="GO:0003827">
    <property type="term" value="F:alpha-1,3-mannosylglycoprotein 2-beta-N-acetylglucosaminyltransferase activity"/>
    <property type="evidence" value="ECO:0007669"/>
    <property type="project" value="UniProtKB-UniRule"/>
</dbReference>
<evidence type="ECO:0000256" key="4">
    <source>
        <dbReference type="ARBA" id="ARBA00022614"/>
    </source>
</evidence>
<keyword evidence="17" id="KW-0393">Immunoglobulin domain</keyword>
<dbReference type="InterPro" id="IPR003599">
    <property type="entry name" value="Ig_sub"/>
</dbReference>
<keyword evidence="11 22" id="KW-0735">Signal-anchor</keyword>
<dbReference type="GO" id="GO:0030145">
    <property type="term" value="F:manganese ion binding"/>
    <property type="evidence" value="ECO:0007669"/>
    <property type="project" value="UniProtKB-UniRule"/>
</dbReference>
<evidence type="ECO:0000256" key="12">
    <source>
        <dbReference type="ARBA" id="ARBA00022989"/>
    </source>
</evidence>
<protein>
    <recommendedName>
        <fullName evidence="19 22">Alpha-1,3-mannosyl-glycoprotein 2-beta-N-acetylglucosaminyltransferase</fullName>
        <shortName evidence="22">GNT-I</shortName>
        <shortName evidence="22">GlcNAc-T I</shortName>
        <ecNumber evidence="19 22">2.4.1.101</ecNumber>
    </recommendedName>
    <alternativeName>
        <fullName evidence="20 22">N-glycosyl-oligosaccharide-glycoprotein N-acetylglucosaminyltransferase I</fullName>
    </alternativeName>
</protein>
<dbReference type="InterPro" id="IPR032675">
    <property type="entry name" value="LRR_dom_sf"/>
</dbReference>
<keyword evidence="13 22" id="KW-0333">Golgi apparatus</keyword>
<evidence type="ECO:0000256" key="7">
    <source>
        <dbReference type="ARBA" id="ARBA00022692"/>
    </source>
</evidence>
<comment type="function">
    <text evidence="18 22">Initiates complex N-linked carbohydrate formation. Essential for the conversion of high-mannose to hybrid and complex N-glycans.</text>
</comment>
<keyword evidence="8 22" id="KW-0479">Metal-binding</keyword>
<comment type="pathway">
    <text evidence="2 22">Protein modification; protein glycosylation.</text>
</comment>
<feature type="domain" description="Ig-like" evidence="23">
    <location>
        <begin position="454"/>
        <end position="543"/>
    </location>
</feature>
<feature type="domain" description="Ig-like" evidence="23">
    <location>
        <begin position="545"/>
        <end position="637"/>
    </location>
</feature>
<dbReference type="InterPro" id="IPR029044">
    <property type="entry name" value="Nucleotide-diphossugar_trans"/>
</dbReference>
<sequence length="681" mass="77281">MAIITEDDLDIAEDFFDYFLATAPLLKLDRTVWCISAYNDNGATMTTDRNRTDLFYRTDFFPGLGWLLTSELWDELSPIWPDAYWDDWLRKQEIRKNRVCIRPEISRTSHNMQLAGNGSSRGLFGKFLSSIRLAEKPYNFSNYNVNNLYKESYDIELGKKLAKTQFIDVYDINEGMRPNATFEYRIEYKNQAQFRRIARMFKLMDVSSNSLAICVEDGSILQNASLPSLKRLNFAENRLRVLPSNAFLKFPNLTNLDLSDNPISTIYPGAFDQIQLEVLAMNTTSLLCDCKMQWFSDWLFQSGLDKARIQTTCSYPVALQGIDLRFIDVSNLTCANESPQAQIILQPVQTLKAIIDRDTRLSCSGYGAKPLEVQWKMFEKNGRSRLLAEDSTLIFFTNHTQENQDAYSGNELAYSELRFLKITRQDEAEYQCIVKNSYGTAYSDRARLLVRKLPEFLDVPHDIVTVAGRNIGFPCRATGIPQPIISWEKDSSKTFPAAIERRMHIMQDDHSLYILNVSKADAGVYTCSAANDAGEVGVSARLEVYEISFQSHLENKRVSDGDSLKFHCSVQAEPSVSINWFHNAEMVPVNQTSRIYMYGEMSEYLVIEQARSSDSGTYSCGVTVKGITLARQSAKVHVLPSLTLSFETSVGDLNASEALQLSSTRPMQLAHEDLPNNDLRG</sequence>
<name>A0A914DSE4_9BILA</name>
<dbReference type="FunFam" id="2.60.40.10:FF:000032">
    <property type="entry name" value="palladin isoform X1"/>
    <property type="match status" value="1"/>
</dbReference>
<evidence type="ECO:0000256" key="16">
    <source>
        <dbReference type="ARBA" id="ARBA00023211"/>
    </source>
</evidence>
<evidence type="ECO:0000313" key="24">
    <source>
        <dbReference type="Proteomes" id="UP000887540"/>
    </source>
</evidence>
<dbReference type="SUPFAM" id="SSF48726">
    <property type="entry name" value="Immunoglobulin"/>
    <property type="match status" value="3"/>
</dbReference>
<dbReference type="SMART" id="SM00409">
    <property type="entry name" value="IG"/>
    <property type="match status" value="3"/>
</dbReference>
<comment type="similarity">
    <text evidence="3 22">Belongs to the glycosyltransferase 13 family.</text>
</comment>
<dbReference type="Pfam" id="PF13855">
    <property type="entry name" value="LRR_8"/>
    <property type="match status" value="1"/>
</dbReference>
<keyword evidence="10" id="KW-0677">Repeat</keyword>
<dbReference type="InterPro" id="IPR013098">
    <property type="entry name" value="Ig_I-set"/>
</dbReference>
<evidence type="ECO:0000256" key="13">
    <source>
        <dbReference type="ARBA" id="ARBA00023034"/>
    </source>
</evidence>
<evidence type="ECO:0000256" key="8">
    <source>
        <dbReference type="ARBA" id="ARBA00022723"/>
    </source>
</evidence>
<dbReference type="InterPro" id="IPR003591">
    <property type="entry name" value="Leu-rich_rpt_typical-subtyp"/>
</dbReference>
<dbReference type="WBParaSite" id="ACRNAN_scaffold372.g16904.t1">
    <property type="protein sequence ID" value="ACRNAN_scaffold372.g16904.t1"/>
    <property type="gene ID" value="ACRNAN_scaffold372.g16904"/>
</dbReference>
<dbReference type="GO" id="GO:0006487">
    <property type="term" value="P:protein N-linked glycosylation"/>
    <property type="evidence" value="ECO:0007669"/>
    <property type="project" value="TreeGrafter"/>
</dbReference>
<evidence type="ECO:0000256" key="3">
    <source>
        <dbReference type="ARBA" id="ARBA00006492"/>
    </source>
</evidence>
<dbReference type="InterPro" id="IPR004139">
    <property type="entry name" value="Glyco_trans_13"/>
</dbReference>
<keyword evidence="9" id="KW-0732">Signal</keyword>
<dbReference type="Proteomes" id="UP000887540">
    <property type="component" value="Unplaced"/>
</dbReference>
<dbReference type="EC" id="2.4.1.101" evidence="19 22"/>
<evidence type="ECO:0000256" key="5">
    <source>
        <dbReference type="ARBA" id="ARBA00022676"/>
    </source>
</evidence>
<dbReference type="PROSITE" id="PS50835">
    <property type="entry name" value="IG_LIKE"/>
    <property type="match status" value="3"/>
</dbReference>
<evidence type="ECO:0000256" key="11">
    <source>
        <dbReference type="ARBA" id="ARBA00022968"/>
    </source>
</evidence>
<keyword evidence="6" id="KW-0808">Transferase</keyword>
<evidence type="ECO:0000256" key="18">
    <source>
        <dbReference type="ARBA" id="ARBA00037706"/>
    </source>
</evidence>
<keyword evidence="16 22" id="KW-0464">Manganese</keyword>
<dbReference type="InterPro" id="IPR036179">
    <property type="entry name" value="Ig-like_dom_sf"/>
</dbReference>
<reference evidence="25" key="1">
    <citation type="submission" date="2022-11" db="UniProtKB">
        <authorList>
            <consortium name="WormBaseParasite"/>
        </authorList>
    </citation>
    <scope>IDENTIFICATION</scope>
</reference>
<evidence type="ECO:0000256" key="22">
    <source>
        <dbReference type="RuleBase" id="RU368119"/>
    </source>
</evidence>